<keyword evidence="2" id="KW-0472">Membrane</keyword>
<keyword evidence="4" id="KW-1185">Reference proteome</keyword>
<gene>
    <name evidence="3" type="ORF">HYFRA_00006511</name>
</gene>
<protein>
    <submittedName>
        <fullName evidence="3">Uncharacterized protein</fullName>
    </submittedName>
</protein>
<feature type="region of interest" description="Disordered" evidence="1">
    <location>
        <begin position="1"/>
        <end position="71"/>
    </location>
</feature>
<reference evidence="3" key="1">
    <citation type="submission" date="2021-07" db="EMBL/GenBank/DDBJ databases">
        <authorList>
            <person name="Durling M."/>
        </authorList>
    </citation>
    <scope>NUCLEOTIDE SEQUENCE</scope>
</reference>
<dbReference type="EMBL" id="CAJVRL010000039">
    <property type="protein sequence ID" value="CAG8951113.1"/>
    <property type="molecule type" value="Genomic_DNA"/>
</dbReference>
<dbReference type="Proteomes" id="UP000696280">
    <property type="component" value="Unassembled WGS sequence"/>
</dbReference>
<sequence>MPNQRSYRQRSASVPHTRLLQSLPPVPLPLDDIRPRLQIVPYRDDPEAPEREVVRIDGATPRPSDPPEYQPMYDYLRSKQVTSAHPPAYGSSPSSSFLPMVTEAPPSLEEPYRDEPFVITIDSSPPPPSYHEIYRQHEIDMDNMQRSLDSESDPAEQTEDIYKWIVAMLLIVLTVSCVGTAFNWGRPY</sequence>
<name>A0A9N9PQ12_9HELO</name>
<proteinExistence type="predicted"/>
<comment type="caution">
    <text evidence="3">The sequence shown here is derived from an EMBL/GenBank/DDBJ whole genome shotgun (WGS) entry which is preliminary data.</text>
</comment>
<organism evidence="3 4">
    <name type="scientific">Hymenoscyphus fraxineus</name>
    <dbReference type="NCBI Taxonomy" id="746836"/>
    <lineage>
        <taxon>Eukaryota</taxon>
        <taxon>Fungi</taxon>
        <taxon>Dikarya</taxon>
        <taxon>Ascomycota</taxon>
        <taxon>Pezizomycotina</taxon>
        <taxon>Leotiomycetes</taxon>
        <taxon>Helotiales</taxon>
        <taxon>Helotiaceae</taxon>
        <taxon>Hymenoscyphus</taxon>
    </lineage>
</organism>
<evidence type="ECO:0000256" key="1">
    <source>
        <dbReference type="SAM" id="MobiDB-lite"/>
    </source>
</evidence>
<feature type="compositionally biased region" description="Basic and acidic residues" evidence="1">
    <location>
        <begin position="42"/>
        <end position="55"/>
    </location>
</feature>
<feature type="compositionally biased region" description="Polar residues" evidence="1">
    <location>
        <begin position="1"/>
        <end position="14"/>
    </location>
</feature>
<accession>A0A9N9PQ12</accession>
<feature type="region of interest" description="Disordered" evidence="1">
    <location>
        <begin position="83"/>
        <end position="106"/>
    </location>
</feature>
<dbReference type="AlphaFoldDB" id="A0A9N9PQ12"/>
<feature type="transmembrane region" description="Helical" evidence="2">
    <location>
        <begin position="164"/>
        <end position="185"/>
    </location>
</feature>
<evidence type="ECO:0000313" key="3">
    <source>
        <dbReference type="EMBL" id="CAG8951113.1"/>
    </source>
</evidence>
<keyword evidence="2" id="KW-0812">Transmembrane</keyword>
<keyword evidence="2" id="KW-1133">Transmembrane helix</keyword>
<evidence type="ECO:0000313" key="4">
    <source>
        <dbReference type="Proteomes" id="UP000696280"/>
    </source>
</evidence>
<evidence type="ECO:0000256" key="2">
    <source>
        <dbReference type="SAM" id="Phobius"/>
    </source>
</evidence>
<dbReference type="OrthoDB" id="3535864at2759"/>